<sequence>MSTQNYASHRKFDTGFHRVLLPILFLTLIGSCVNLYRSLDDHQRLYSAALITVLTICLMMTALLARIFALKAQDRAIRAEENLRHFALTGSLLDSRLTPKQIVALRFASDGEFAGLAGRAANESLSPGDIKKSIKTWRADEYRV</sequence>
<dbReference type="InterPro" id="IPR045385">
    <property type="entry name" value="DUF6526"/>
</dbReference>
<name>Q01ZI7_SOLUE</name>
<keyword evidence="1" id="KW-0472">Membrane</keyword>
<dbReference type="Pfam" id="PF20136">
    <property type="entry name" value="DUF6526"/>
    <property type="match status" value="1"/>
</dbReference>
<keyword evidence="1" id="KW-1133">Transmembrane helix</keyword>
<dbReference type="eggNOG" id="ENOG5032T87">
    <property type="taxonomic scope" value="Bacteria"/>
</dbReference>
<accession>Q01ZI7</accession>
<reference evidence="2" key="1">
    <citation type="submission" date="2006-10" db="EMBL/GenBank/DDBJ databases">
        <title>Complete sequence of Solibacter usitatus Ellin6076.</title>
        <authorList>
            <consortium name="US DOE Joint Genome Institute"/>
            <person name="Copeland A."/>
            <person name="Lucas S."/>
            <person name="Lapidus A."/>
            <person name="Barry K."/>
            <person name="Detter J.C."/>
            <person name="Glavina del Rio T."/>
            <person name="Hammon N."/>
            <person name="Israni S."/>
            <person name="Dalin E."/>
            <person name="Tice H."/>
            <person name="Pitluck S."/>
            <person name="Thompson L.S."/>
            <person name="Brettin T."/>
            <person name="Bruce D."/>
            <person name="Han C."/>
            <person name="Tapia R."/>
            <person name="Gilna P."/>
            <person name="Schmutz J."/>
            <person name="Larimer F."/>
            <person name="Land M."/>
            <person name="Hauser L."/>
            <person name="Kyrpides N."/>
            <person name="Mikhailova N."/>
            <person name="Janssen P.H."/>
            <person name="Kuske C.R."/>
            <person name="Richardson P."/>
        </authorList>
    </citation>
    <scope>NUCLEOTIDE SEQUENCE</scope>
    <source>
        <strain evidence="2">Ellin6076</strain>
    </source>
</reference>
<keyword evidence="1" id="KW-0812">Transmembrane</keyword>
<dbReference type="InParanoid" id="Q01ZI7"/>
<feature type="transmembrane region" description="Helical" evidence="1">
    <location>
        <begin position="45"/>
        <end position="69"/>
    </location>
</feature>
<dbReference type="AlphaFoldDB" id="Q01ZI7"/>
<protein>
    <submittedName>
        <fullName evidence="2">Uncharacterized protein</fullName>
    </submittedName>
</protein>
<evidence type="ECO:0000256" key="1">
    <source>
        <dbReference type="SAM" id="Phobius"/>
    </source>
</evidence>
<gene>
    <name evidence="2" type="ordered locus">Acid_3961</name>
</gene>
<dbReference type="OrthoDB" id="765463at2"/>
<dbReference type="EMBL" id="CP000473">
    <property type="protein sequence ID" value="ABJ84928.1"/>
    <property type="molecule type" value="Genomic_DNA"/>
</dbReference>
<dbReference type="STRING" id="234267.Acid_3961"/>
<proteinExistence type="predicted"/>
<dbReference type="KEGG" id="sus:Acid_3961"/>
<feature type="transmembrane region" description="Helical" evidence="1">
    <location>
        <begin position="20"/>
        <end position="39"/>
    </location>
</feature>
<dbReference type="HOGENOM" id="CLU_149246_0_0_0"/>
<organism evidence="2">
    <name type="scientific">Solibacter usitatus (strain Ellin6076)</name>
    <dbReference type="NCBI Taxonomy" id="234267"/>
    <lineage>
        <taxon>Bacteria</taxon>
        <taxon>Pseudomonadati</taxon>
        <taxon>Acidobacteriota</taxon>
        <taxon>Terriglobia</taxon>
        <taxon>Bryobacterales</taxon>
        <taxon>Solibacteraceae</taxon>
        <taxon>Candidatus Solibacter</taxon>
    </lineage>
</organism>
<evidence type="ECO:0000313" key="2">
    <source>
        <dbReference type="EMBL" id="ABJ84928.1"/>
    </source>
</evidence>